<evidence type="ECO:0000313" key="5">
    <source>
        <dbReference type="Proteomes" id="UP001596405"/>
    </source>
</evidence>
<dbReference type="PROSITE" id="PS51186">
    <property type="entry name" value="GNAT"/>
    <property type="match status" value="1"/>
</dbReference>
<keyword evidence="5" id="KW-1185">Reference proteome</keyword>
<protein>
    <submittedName>
        <fullName evidence="4">GNAT family N-acetyltransferase</fullName>
        <ecNumber evidence="4">2.3.-.-</ecNumber>
    </submittedName>
</protein>
<dbReference type="InterPro" id="IPR000182">
    <property type="entry name" value="GNAT_dom"/>
</dbReference>
<dbReference type="CDD" id="cd04301">
    <property type="entry name" value="NAT_SF"/>
    <property type="match status" value="1"/>
</dbReference>
<feature type="domain" description="N-acetyltransferase" evidence="3">
    <location>
        <begin position="3"/>
        <end position="148"/>
    </location>
</feature>
<dbReference type="EC" id="2.3.-.-" evidence="4"/>
<reference evidence="5" key="1">
    <citation type="journal article" date="2019" name="Int. J. Syst. Evol. Microbiol.">
        <title>The Global Catalogue of Microorganisms (GCM) 10K type strain sequencing project: providing services to taxonomists for standard genome sequencing and annotation.</title>
        <authorList>
            <consortium name="The Broad Institute Genomics Platform"/>
            <consortium name="The Broad Institute Genome Sequencing Center for Infectious Disease"/>
            <person name="Wu L."/>
            <person name="Ma J."/>
        </authorList>
    </citation>
    <scope>NUCLEOTIDE SEQUENCE [LARGE SCALE GENOMIC DNA]</scope>
    <source>
        <strain evidence="5">CGMCC 4.7393</strain>
    </source>
</reference>
<comment type="caution">
    <text evidence="4">The sequence shown here is derived from an EMBL/GenBank/DDBJ whole genome shotgun (WGS) entry which is preliminary data.</text>
</comment>
<gene>
    <name evidence="4" type="ORF">ACFQHR_12800</name>
</gene>
<dbReference type="PANTHER" id="PTHR43877">
    <property type="entry name" value="AMINOALKYLPHOSPHONATE N-ACETYLTRANSFERASE-RELATED-RELATED"/>
    <property type="match status" value="1"/>
</dbReference>
<name>A0ABW2DL49_9BACT</name>
<evidence type="ECO:0000259" key="3">
    <source>
        <dbReference type="PROSITE" id="PS51186"/>
    </source>
</evidence>
<proteinExistence type="predicted"/>
<keyword evidence="1 4" id="KW-0808">Transferase</keyword>
<sequence length="148" mass="17449">MQPTIREYTASDKPMVLHLLRLNTPEYFSPEEEPDLDHYLEHEIEQYFVVEVEGEVVGCGGYNFSEDLTVGKISWDIIHPDYQGRGVGGQLLRFRIDRLKELKHVQVISVRTSQLVYKFYERNGFTLLEVVKDYWAPGFDLYRMELKE</sequence>
<keyword evidence="2 4" id="KW-0012">Acyltransferase</keyword>
<dbReference type="Proteomes" id="UP001596405">
    <property type="component" value="Unassembled WGS sequence"/>
</dbReference>
<dbReference type="RefSeq" id="WP_204377676.1">
    <property type="nucleotide sequence ID" value="NZ_LRML01000003.1"/>
</dbReference>
<dbReference type="InterPro" id="IPR016181">
    <property type="entry name" value="Acyl_CoA_acyltransferase"/>
</dbReference>
<evidence type="ECO:0000256" key="1">
    <source>
        <dbReference type="ARBA" id="ARBA00022679"/>
    </source>
</evidence>
<dbReference type="GO" id="GO:0016746">
    <property type="term" value="F:acyltransferase activity"/>
    <property type="evidence" value="ECO:0007669"/>
    <property type="project" value="UniProtKB-KW"/>
</dbReference>
<evidence type="ECO:0000313" key="4">
    <source>
        <dbReference type="EMBL" id="MFC6998509.1"/>
    </source>
</evidence>
<organism evidence="4 5">
    <name type="scientific">Rufibacter roseus</name>
    <dbReference type="NCBI Taxonomy" id="1567108"/>
    <lineage>
        <taxon>Bacteria</taxon>
        <taxon>Pseudomonadati</taxon>
        <taxon>Bacteroidota</taxon>
        <taxon>Cytophagia</taxon>
        <taxon>Cytophagales</taxon>
        <taxon>Hymenobacteraceae</taxon>
        <taxon>Rufibacter</taxon>
    </lineage>
</organism>
<dbReference type="Gene3D" id="3.40.630.30">
    <property type="match status" value="1"/>
</dbReference>
<dbReference type="EMBL" id="JBHSYQ010000006">
    <property type="protein sequence ID" value="MFC6998509.1"/>
    <property type="molecule type" value="Genomic_DNA"/>
</dbReference>
<dbReference type="Pfam" id="PF00583">
    <property type="entry name" value="Acetyltransf_1"/>
    <property type="match status" value="1"/>
</dbReference>
<accession>A0ABW2DL49</accession>
<dbReference type="InterPro" id="IPR050832">
    <property type="entry name" value="Bact_Acetyltransf"/>
</dbReference>
<dbReference type="SUPFAM" id="SSF55729">
    <property type="entry name" value="Acyl-CoA N-acyltransferases (Nat)"/>
    <property type="match status" value="1"/>
</dbReference>
<evidence type="ECO:0000256" key="2">
    <source>
        <dbReference type="ARBA" id="ARBA00023315"/>
    </source>
</evidence>